<evidence type="ECO:0000313" key="4">
    <source>
        <dbReference type="Proteomes" id="UP000321947"/>
    </source>
</evidence>
<name>A0A5D3DI61_CUCMM</name>
<dbReference type="AlphaFoldDB" id="A0A5D3DI61"/>
<comment type="caution">
    <text evidence="2">The sequence shown here is derived from an EMBL/GenBank/DDBJ whole genome shotgun (WGS) entry which is preliminary data.</text>
</comment>
<evidence type="ECO:0000313" key="3">
    <source>
        <dbReference type="Proteomes" id="UP000321393"/>
    </source>
</evidence>
<proteinExistence type="predicted"/>
<accession>A0A5D3DI61</accession>
<dbReference type="EMBL" id="SSTD01004586">
    <property type="protein sequence ID" value="TYK23361.1"/>
    <property type="molecule type" value="Genomic_DNA"/>
</dbReference>
<gene>
    <name evidence="2" type="ORF">E5676_scaffold142G004250</name>
    <name evidence="1" type="ORF">E6C27_scaffold460G00480</name>
</gene>
<dbReference type="Proteomes" id="UP000321947">
    <property type="component" value="Unassembled WGS sequence"/>
</dbReference>
<dbReference type="Proteomes" id="UP000321393">
    <property type="component" value="Unassembled WGS sequence"/>
</dbReference>
<evidence type="ECO:0000313" key="2">
    <source>
        <dbReference type="EMBL" id="TYK23361.1"/>
    </source>
</evidence>
<dbReference type="EMBL" id="SSTE01017567">
    <property type="protein sequence ID" value="KAA0040343.1"/>
    <property type="molecule type" value="Genomic_DNA"/>
</dbReference>
<organism evidence="2 4">
    <name type="scientific">Cucumis melo var. makuwa</name>
    <name type="common">Oriental melon</name>
    <dbReference type="NCBI Taxonomy" id="1194695"/>
    <lineage>
        <taxon>Eukaryota</taxon>
        <taxon>Viridiplantae</taxon>
        <taxon>Streptophyta</taxon>
        <taxon>Embryophyta</taxon>
        <taxon>Tracheophyta</taxon>
        <taxon>Spermatophyta</taxon>
        <taxon>Magnoliopsida</taxon>
        <taxon>eudicotyledons</taxon>
        <taxon>Gunneridae</taxon>
        <taxon>Pentapetalae</taxon>
        <taxon>rosids</taxon>
        <taxon>fabids</taxon>
        <taxon>Cucurbitales</taxon>
        <taxon>Cucurbitaceae</taxon>
        <taxon>Benincaseae</taxon>
        <taxon>Cucumis</taxon>
    </lineage>
</organism>
<reference evidence="3 4" key="1">
    <citation type="submission" date="2019-08" db="EMBL/GenBank/DDBJ databases">
        <title>Draft genome sequences of two oriental melons (Cucumis melo L. var makuwa).</title>
        <authorList>
            <person name="Kwon S.-Y."/>
        </authorList>
    </citation>
    <scope>NUCLEOTIDE SEQUENCE [LARGE SCALE GENOMIC DNA]</scope>
    <source>
        <strain evidence="4">cv. Chang Bougi</strain>
        <strain evidence="3">cv. SW 3</strain>
        <tissue evidence="2">Leaf</tissue>
    </source>
</reference>
<sequence length="80" mass="8762">MKLNDINRGKPLQTSLILPLSLQETVVLPTLKNIDENERYVGKGYADVHHDVGKNVGRNALGEAFPTPCWYGIGKASLDA</sequence>
<protein>
    <submittedName>
        <fullName evidence="2">Uncharacterized protein</fullName>
    </submittedName>
</protein>
<evidence type="ECO:0000313" key="1">
    <source>
        <dbReference type="EMBL" id="KAA0040343.1"/>
    </source>
</evidence>